<evidence type="ECO:0000313" key="2">
    <source>
        <dbReference type="Proteomes" id="UP000828941"/>
    </source>
</evidence>
<keyword evidence="2" id="KW-1185">Reference proteome</keyword>
<accession>A0ACB9PYQ9</accession>
<name>A0ACB9PYQ9_BAUVA</name>
<organism evidence="1 2">
    <name type="scientific">Bauhinia variegata</name>
    <name type="common">Purple orchid tree</name>
    <name type="synonym">Phanera variegata</name>
    <dbReference type="NCBI Taxonomy" id="167791"/>
    <lineage>
        <taxon>Eukaryota</taxon>
        <taxon>Viridiplantae</taxon>
        <taxon>Streptophyta</taxon>
        <taxon>Embryophyta</taxon>
        <taxon>Tracheophyta</taxon>
        <taxon>Spermatophyta</taxon>
        <taxon>Magnoliopsida</taxon>
        <taxon>eudicotyledons</taxon>
        <taxon>Gunneridae</taxon>
        <taxon>Pentapetalae</taxon>
        <taxon>rosids</taxon>
        <taxon>fabids</taxon>
        <taxon>Fabales</taxon>
        <taxon>Fabaceae</taxon>
        <taxon>Cercidoideae</taxon>
        <taxon>Cercideae</taxon>
        <taxon>Bauhiniinae</taxon>
        <taxon>Bauhinia</taxon>
    </lineage>
</organism>
<reference evidence="1 2" key="1">
    <citation type="journal article" date="2022" name="DNA Res.">
        <title>Chromosomal-level genome assembly of the orchid tree Bauhinia variegata (Leguminosae; Cercidoideae) supports the allotetraploid origin hypothesis of Bauhinia.</title>
        <authorList>
            <person name="Zhong Y."/>
            <person name="Chen Y."/>
            <person name="Zheng D."/>
            <person name="Pang J."/>
            <person name="Liu Y."/>
            <person name="Luo S."/>
            <person name="Meng S."/>
            <person name="Qian L."/>
            <person name="Wei D."/>
            <person name="Dai S."/>
            <person name="Zhou R."/>
        </authorList>
    </citation>
    <scope>NUCLEOTIDE SEQUENCE [LARGE SCALE GENOMIC DNA]</scope>
    <source>
        <strain evidence="1">BV-YZ2020</strain>
    </source>
</reference>
<evidence type="ECO:0000313" key="1">
    <source>
        <dbReference type="EMBL" id="KAI4353860.1"/>
    </source>
</evidence>
<comment type="caution">
    <text evidence="1">The sequence shown here is derived from an EMBL/GenBank/DDBJ whole genome shotgun (WGS) entry which is preliminary data.</text>
</comment>
<gene>
    <name evidence="1" type="ORF">L6164_002783</name>
</gene>
<proteinExistence type="predicted"/>
<sequence>MKGGGKKRFVLESSPNDVVSAFDANAGNGIDHGHYAPLGQIDQTLLQSAVGEATPLKQSEEAAETEVAEEEEQKEDGDEVAEEGERPRTDLADGFFEIEAIRRKRVKKGQTQYLIKWRDWPETANTWEPLENLSAVSDVIDSFEDSLKSGKQRKRKRKHVVYSTQPKKRLQRSITPYSLRRFTVSAPDNHQQSASAGHPVFAALPQTVLFADEGENNGDVSSCGKGKQVTENGSTSVPKQVSDRREENDYDPKLSELKATSSMATSGVDAERHGIHVQGAKNPIGNSHMDGPSKVDGMEPVQNDRCRGAKKRKSGSVKRFTKEPRVSDPLDAQRVINISGGAVEQSQGEAAGCVGNNGHNYQLEEANDIPTIVKIIKPTGYSASLSSNIQEVSVTFLALRSDGAEVMVDNKYLKSSNPHLLINYYEQHLRYSPS</sequence>
<protein>
    <submittedName>
        <fullName evidence="1">Uncharacterized protein</fullName>
    </submittedName>
</protein>
<dbReference type="EMBL" id="CM039427">
    <property type="protein sequence ID" value="KAI4353860.1"/>
    <property type="molecule type" value="Genomic_DNA"/>
</dbReference>
<dbReference type="Proteomes" id="UP000828941">
    <property type="component" value="Chromosome 2"/>
</dbReference>